<proteinExistence type="predicted"/>
<evidence type="ECO:0008006" key="3">
    <source>
        <dbReference type="Google" id="ProtNLM"/>
    </source>
</evidence>
<feature type="chain" id="PRO_5028429462" description="Secreted protein" evidence="1">
    <location>
        <begin position="28"/>
        <end position="202"/>
    </location>
</feature>
<protein>
    <recommendedName>
        <fullName evidence="3">Secreted protein</fullName>
    </recommendedName>
</protein>
<evidence type="ECO:0000256" key="1">
    <source>
        <dbReference type="SAM" id="SignalP"/>
    </source>
</evidence>
<evidence type="ECO:0000313" key="2">
    <source>
        <dbReference type="EMBL" id="MBA4677682.1"/>
    </source>
</evidence>
<dbReference type="PROSITE" id="PS51257">
    <property type="entry name" value="PROKAR_LIPOPROTEIN"/>
    <property type="match status" value="1"/>
</dbReference>
<sequence>MALGNFKGMFAASAVLLSGFFGGSTSSASGAAGCVAAAAVGTSWTTDFRHFFRWFGLGAFDLEVVFPMSANGFLLTPFSTVCSPCISDSALSSNAAPCIARSPFCSTPSPTEPFSSLAGSGFLKSSTTSLFSASLLLHLLDEQPHDVEQLPPEARHSHFRVLHDDCLLHVQQTAGLDSSFFEVTVSAEPSVFRLLPSSVSNE</sequence>
<dbReference type="AlphaFoldDB" id="A0A7C9EUC9"/>
<dbReference type="EMBL" id="GISG01276024">
    <property type="protein sequence ID" value="MBA4677682.1"/>
    <property type="molecule type" value="Transcribed_RNA"/>
</dbReference>
<organism evidence="2">
    <name type="scientific">Opuntia streptacantha</name>
    <name type="common">Prickly pear cactus</name>
    <name type="synonym">Opuntia cardona</name>
    <dbReference type="NCBI Taxonomy" id="393608"/>
    <lineage>
        <taxon>Eukaryota</taxon>
        <taxon>Viridiplantae</taxon>
        <taxon>Streptophyta</taxon>
        <taxon>Embryophyta</taxon>
        <taxon>Tracheophyta</taxon>
        <taxon>Spermatophyta</taxon>
        <taxon>Magnoliopsida</taxon>
        <taxon>eudicotyledons</taxon>
        <taxon>Gunneridae</taxon>
        <taxon>Pentapetalae</taxon>
        <taxon>Caryophyllales</taxon>
        <taxon>Cactineae</taxon>
        <taxon>Cactaceae</taxon>
        <taxon>Opuntioideae</taxon>
        <taxon>Opuntia</taxon>
    </lineage>
</organism>
<accession>A0A7C9EUC9</accession>
<keyword evidence="1" id="KW-0732">Signal</keyword>
<feature type="signal peptide" evidence="1">
    <location>
        <begin position="1"/>
        <end position="27"/>
    </location>
</feature>
<reference evidence="2" key="2">
    <citation type="submission" date="2020-07" db="EMBL/GenBank/DDBJ databases">
        <authorList>
            <person name="Vera ALvarez R."/>
            <person name="Arias-Moreno D.M."/>
            <person name="Jimenez-Jacinto V."/>
            <person name="Jimenez-Bremont J.F."/>
            <person name="Swaminathan K."/>
            <person name="Moose S.P."/>
            <person name="Guerrero-Gonzalez M.L."/>
            <person name="Marino-Ramirez L."/>
            <person name="Landsman D."/>
            <person name="Rodriguez-Kessler M."/>
            <person name="Delgado-Sanchez P."/>
        </authorList>
    </citation>
    <scope>NUCLEOTIDE SEQUENCE</scope>
    <source>
        <tissue evidence="2">Cladode</tissue>
    </source>
</reference>
<name>A0A7C9EUC9_OPUST</name>
<reference evidence="2" key="1">
    <citation type="journal article" date="2013" name="J. Plant Res.">
        <title>Effect of fungi and light on seed germination of three Opuntia species from semiarid lands of central Mexico.</title>
        <authorList>
            <person name="Delgado-Sanchez P."/>
            <person name="Jimenez-Bremont J.F."/>
            <person name="Guerrero-Gonzalez Mde L."/>
            <person name="Flores J."/>
        </authorList>
    </citation>
    <scope>NUCLEOTIDE SEQUENCE</scope>
    <source>
        <tissue evidence="2">Cladode</tissue>
    </source>
</reference>